<dbReference type="InterPro" id="IPR002347">
    <property type="entry name" value="SDR_fam"/>
</dbReference>
<comment type="similarity">
    <text evidence="1 3">Belongs to the short-chain dehydrogenases/reductases (SDR) family.</text>
</comment>
<evidence type="ECO:0000256" key="2">
    <source>
        <dbReference type="ARBA" id="ARBA00023002"/>
    </source>
</evidence>
<proteinExistence type="inferred from homology"/>
<dbReference type="STRING" id="933084.A0A067QPY9"/>
<dbReference type="OrthoDB" id="1274115at2759"/>
<gene>
    <name evidence="4" type="ORF">JAAARDRAFT_52649</name>
</gene>
<dbReference type="InParanoid" id="A0A067QPY9"/>
<reference evidence="5" key="1">
    <citation type="journal article" date="2014" name="Proc. Natl. Acad. Sci. U.S.A.">
        <title>Extensive sampling of basidiomycete genomes demonstrates inadequacy of the white-rot/brown-rot paradigm for wood decay fungi.</title>
        <authorList>
            <person name="Riley R."/>
            <person name="Salamov A.A."/>
            <person name="Brown D.W."/>
            <person name="Nagy L.G."/>
            <person name="Floudas D."/>
            <person name="Held B.W."/>
            <person name="Levasseur A."/>
            <person name="Lombard V."/>
            <person name="Morin E."/>
            <person name="Otillar R."/>
            <person name="Lindquist E.A."/>
            <person name="Sun H."/>
            <person name="LaButti K.M."/>
            <person name="Schmutz J."/>
            <person name="Jabbour D."/>
            <person name="Luo H."/>
            <person name="Baker S.E."/>
            <person name="Pisabarro A.G."/>
            <person name="Walton J.D."/>
            <person name="Blanchette R.A."/>
            <person name="Henrissat B."/>
            <person name="Martin F."/>
            <person name="Cullen D."/>
            <person name="Hibbett D.S."/>
            <person name="Grigoriev I.V."/>
        </authorList>
    </citation>
    <scope>NUCLEOTIDE SEQUENCE [LARGE SCALE GENOMIC DNA]</scope>
    <source>
        <strain evidence="5">MUCL 33604</strain>
    </source>
</reference>
<dbReference type="PRINTS" id="PR00080">
    <property type="entry name" value="SDRFAMILY"/>
</dbReference>
<evidence type="ECO:0000313" key="5">
    <source>
        <dbReference type="Proteomes" id="UP000027265"/>
    </source>
</evidence>
<dbReference type="GO" id="GO:0016491">
    <property type="term" value="F:oxidoreductase activity"/>
    <property type="evidence" value="ECO:0007669"/>
    <property type="project" value="UniProtKB-KW"/>
</dbReference>
<dbReference type="PANTHER" id="PTHR43976">
    <property type="entry name" value="SHORT CHAIN DEHYDROGENASE"/>
    <property type="match status" value="1"/>
</dbReference>
<keyword evidence="2" id="KW-0560">Oxidoreductase</keyword>
<name>A0A067QPY9_9AGAM</name>
<evidence type="ECO:0000256" key="3">
    <source>
        <dbReference type="RuleBase" id="RU000363"/>
    </source>
</evidence>
<sequence length="290" mass="31765">MSTVWFVTGSSSGFGLHIVTEALAAGNRVVATLRNPDVIKYLTSQYGADKLLIYQVDVTKPEEVAAAFDATQATFGSLDVVVNNAGYGLISEVEGTPDEEARRQLEVNFWGAVHVTRNALRFFREVNPQGKGGLIFHISSMGGFVGNPASAFYSASKFAMEGFTESIVKDLPPEWNIRNVIIEPGGFKTSFKSSMLSLPQHPAYSSPDSPTSQFRGLVGKIEMMGDPIKAARVLLSLAKEPKLPLRIQLGADCWTMVRRKAQKVLEDLEEWEQVSKSTIAEGAFDYTHLL</sequence>
<protein>
    <recommendedName>
        <fullName evidence="6">NAD(P)-binding protein</fullName>
    </recommendedName>
</protein>
<evidence type="ECO:0000256" key="1">
    <source>
        <dbReference type="ARBA" id="ARBA00006484"/>
    </source>
</evidence>
<dbReference type="HOGENOM" id="CLU_010194_2_9_1"/>
<dbReference type="FunCoup" id="A0A067QPY9">
    <property type="interactions" value="310"/>
</dbReference>
<evidence type="ECO:0008006" key="6">
    <source>
        <dbReference type="Google" id="ProtNLM"/>
    </source>
</evidence>
<dbReference type="AlphaFoldDB" id="A0A067QPY9"/>
<dbReference type="InterPro" id="IPR051911">
    <property type="entry name" value="SDR_oxidoreductase"/>
</dbReference>
<evidence type="ECO:0000313" key="4">
    <source>
        <dbReference type="EMBL" id="KDQ64701.1"/>
    </source>
</evidence>
<dbReference type="Pfam" id="PF00106">
    <property type="entry name" value="adh_short"/>
    <property type="match status" value="1"/>
</dbReference>
<organism evidence="4 5">
    <name type="scientific">Jaapia argillacea MUCL 33604</name>
    <dbReference type="NCBI Taxonomy" id="933084"/>
    <lineage>
        <taxon>Eukaryota</taxon>
        <taxon>Fungi</taxon>
        <taxon>Dikarya</taxon>
        <taxon>Basidiomycota</taxon>
        <taxon>Agaricomycotina</taxon>
        <taxon>Agaricomycetes</taxon>
        <taxon>Agaricomycetidae</taxon>
        <taxon>Jaapiales</taxon>
        <taxon>Jaapiaceae</taxon>
        <taxon>Jaapia</taxon>
    </lineage>
</organism>
<accession>A0A067QPY9</accession>
<dbReference type="EMBL" id="KL197709">
    <property type="protein sequence ID" value="KDQ64701.1"/>
    <property type="molecule type" value="Genomic_DNA"/>
</dbReference>
<dbReference type="Proteomes" id="UP000027265">
    <property type="component" value="Unassembled WGS sequence"/>
</dbReference>
<dbReference type="PRINTS" id="PR00081">
    <property type="entry name" value="GDHRDH"/>
</dbReference>
<dbReference type="SUPFAM" id="SSF51735">
    <property type="entry name" value="NAD(P)-binding Rossmann-fold domains"/>
    <property type="match status" value="1"/>
</dbReference>
<dbReference type="PANTHER" id="PTHR43976:SF16">
    <property type="entry name" value="SHORT-CHAIN DEHYDROGENASE_REDUCTASE FAMILY PROTEIN"/>
    <property type="match status" value="1"/>
</dbReference>
<dbReference type="InterPro" id="IPR036291">
    <property type="entry name" value="NAD(P)-bd_dom_sf"/>
</dbReference>
<dbReference type="Gene3D" id="3.40.50.720">
    <property type="entry name" value="NAD(P)-binding Rossmann-like Domain"/>
    <property type="match status" value="1"/>
</dbReference>
<keyword evidence="5" id="KW-1185">Reference proteome</keyword>
<dbReference type="CDD" id="cd05374">
    <property type="entry name" value="17beta-HSD-like_SDR_c"/>
    <property type="match status" value="1"/>
</dbReference>